<accession>A0ABQ0LIU2</accession>
<sequence>MTPRSFTEPKDATRAVLDRPLGQFLRLAPPTLRLDPSPRIQVAVRASTNSVLSVSIPNIGRSHPAPHRSSASIRWRRLESGASSLRPIRRKPFAPPFLRFGSRQHAPYLIPSPIRLHRPHPKYQSCGSGVPTPGPRPRPRHRRSESCASRTSTAVVPWPMDVIGTAVAHYGAVLANVKVVERRPPIALQLAGIRRSLLARLGLSLPLQCTGVVGLPVLHHHHHHHHHNHYNLSFALILSVTQCPVLPLWHHHLQWSWTNKTHYRRHGTSDHQVECRRRLRSQKHRSIRDLEPNDGRYLVAAADSERQECQVGRVAVLSRPTQLAVLTHMHTRLRRHSYSRAMSPPCRIRLACAMLVRGSLVETRTALVVAGGPRGGGPAHTNSGTYC</sequence>
<feature type="region of interest" description="Disordered" evidence="1">
    <location>
        <begin position="122"/>
        <end position="148"/>
    </location>
</feature>
<protein>
    <submittedName>
        <fullName evidence="2">Uncharacterized protein</fullName>
    </submittedName>
</protein>
<proteinExistence type="predicted"/>
<gene>
    <name evidence="2" type="ORF">MCHLO_08207</name>
</gene>
<organism evidence="2 3">
    <name type="scientific">Mycena chlorophos</name>
    <name type="common">Agaric fungus</name>
    <name type="synonym">Agaricus chlorophos</name>
    <dbReference type="NCBI Taxonomy" id="658473"/>
    <lineage>
        <taxon>Eukaryota</taxon>
        <taxon>Fungi</taxon>
        <taxon>Dikarya</taxon>
        <taxon>Basidiomycota</taxon>
        <taxon>Agaricomycotina</taxon>
        <taxon>Agaricomycetes</taxon>
        <taxon>Agaricomycetidae</taxon>
        <taxon>Agaricales</taxon>
        <taxon>Marasmiineae</taxon>
        <taxon>Mycenaceae</taxon>
        <taxon>Mycena</taxon>
    </lineage>
</organism>
<name>A0ABQ0LIU2_MYCCL</name>
<evidence type="ECO:0000313" key="2">
    <source>
        <dbReference type="EMBL" id="GAT51029.1"/>
    </source>
</evidence>
<evidence type="ECO:0000256" key="1">
    <source>
        <dbReference type="SAM" id="MobiDB-lite"/>
    </source>
</evidence>
<dbReference type="EMBL" id="DF846857">
    <property type="protein sequence ID" value="GAT51029.1"/>
    <property type="molecule type" value="Genomic_DNA"/>
</dbReference>
<evidence type="ECO:0000313" key="3">
    <source>
        <dbReference type="Proteomes" id="UP000815677"/>
    </source>
</evidence>
<dbReference type="Proteomes" id="UP000815677">
    <property type="component" value="Unassembled WGS sequence"/>
</dbReference>
<keyword evidence="3" id="KW-1185">Reference proteome</keyword>
<reference evidence="2" key="1">
    <citation type="submission" date="2014-09" db="EMBL/GenBank/DDBJ databases">
        <title>Genome sequence of the luminous mushroom Mycena chlorophos for searching fungal bioluminescence genes.</title>
        <authorList>
            <person name="Tanaka Y."/>
            <person name="Kasuga D."/>
            <person name="Oba Y."/>
            <person name="Hase S."/>
            <person name="Sato K."/>
            <person name="Oba Y."/>
            <person name="Sakakibara Y."/>
        </authorList>
    </citation>
    <scope>NUCLEOTIDE SEQUENCE</scope>
</reference>